<reference evidence="2 3" key="1">
    <citation type="submission" date="2018-12" db="EMBL/GenBank/DDBJ databases">
        <authorList>
            <consortium name="Pathogen Informatics"/>
        </authorList>
    </citation>
    <scope>NUCLEOTIDE SEQUENCE [LARGE SCALE GENOMIC DNA]</scope>
    <source>
        <strain evidence="2 3">NCTC12742</strain>
    </source>
</reference>
<evidence type="ECO:0000313" key="3">
    <source>
        <dbReference type="Proteomes" id="UP000272771"/>
    </source>
</evidence>
<dbReference type="Proteomes" id="UP000272771">
    <property type="component" value="Chromosome"/>
</dbReference>
<dbReference type="InterPro" id="IPR049967">
    <property type="entry name" value="NGO_0222-like"/>
</dbReference>
<feature type="transmembrane region" description="Helical" evidence="1">
    <location>
        <begin position="7"/>
        <end position="30"/>
    </location>
</feature>
<dbReference type="EMBL" id="LR134533">
    <property type="protein sequence ID" value="VEJ50245.1"/>
    <property type="molecule type" value="Genomic_DNA"/>
</dbReference>
<keyword evidence="1" id="KW-1133">Transmembrane helix</keyword>
<dbReference type="NCBIfam" id="NF042413">
    <property type="entry name" value="NGO_0222_fam"/>
    <property type="match status" value="1"/>
</dbReference>
<dbReference type="STRING" id="28091.SAMEA3174300_01215"/>
<organism evidence="2 3">
    <name type="scientific">Neisseria weaveri</name>
    <dbReference type="NCBI Taxonomy" id="28091"/>
    <lineage>
        <taxon>Bacteria</taxon>
        <taxon>Pseudomonadati</taxon>
        <taxon>Pseudomonadota</taxon>
        <taxon>Betaproteobacteria</taxon>
        <taxon>Neisseriales</taxon>
        <taxon>Neisseriaceae</taxon>
        <taxon>Neisseria</taxon>
    </lineage>
</organism>
<feature type="transmembrane region" description="Helical" evidence="1">
    <location>
        <begin position="36"/>
        <end position="59"/>
    </location>
</feature>
<keyword evidence="1" id="KW-0812">Transmembrane</keyword>
<sequence length="86" mass="9624">MSKRKLYLLGIAFSTLLFISLVMAGSYLISIGSKQFGIACFLFAFGAVFVQIAFLALYIRLIVYQKAMKELAAQQQNSNKEKPNHV</sequence>
<evidence type="ECO:0000313" key="2">
    <source>
        <dbReference type="EMBL" id="VEJ50245.1"/>
    </source>
</evidence>
<dbReference type="AlphaFoldDB" id="A0A3S4Z7K9"/>
<protein>
    <submittedName>
        <fullName evidence="2">Uncharacterized protein</fullName>
    </submittedName>
</protein>
<keyword evidence="1" id="KW-0472">Membrane</keyword>
<proteinExistence type="predicted"/>
<keyword evidence="3" id="KW-1185">Reference proteome</keyword>
<evidence type="ECO:0000256" key="1">
    <source>
        <dbReference type="SAM" id="Phobius"/>
    </source>
</evidence>
<dbReference type="OrthoDB" id="8606762at2"/>
<accession>A0A3S4Z7K9</accession>
<dbReference type="RefSeq" id="WP_004282832.1">
    <property type="nucleotide sequence ID" value="NZ_CAUJRG010000004.1"/>
</dbReference>
<name>A0A3S4Z7K9_9NEIS</name>
<gene>
    <name evidence="2" type="ORF">NCTC12742_00592</name>
</gene>